<protein>
    <recommendedName>
        <fullName evidence="3 9">DNA repair protein RecN</fullName>
    </recommendedName>
    <alternativeName>
        <fullName evidence="8 9">Recombination protein N</fullName>
    </alternativeName>
</protein>
<dbReference type="SUPFAM" id="SSF52540">
    <property type="entry name" value="P-loop containing nucleoside triphosphate hydrolases"/>
    <property type="match status" value="1"/>
</dbReference>
<accession>A0A7M2YY36</accession>
<evidence type="ECO:0000256" key="2">
    <source>
        <dbReference type="ARBA" id="ARBA00009441"/>
    </source>
</evidence>
<feature type="coiled-coil region" evidence="10">
    <location>
        <begin position="354"/>
        <end position="381"/>
    </location>
</feature>
<dbReference type="InterPro" id="IPR027417">
    <property type="entry name" value="P-loop_NTPase"/>
</dbReference>
<dbReference type="GO" id="GO:0043590">
    <property type="term" value="C:bacterial nucleoid"/>
    <property type="evidence" value="ECO:0007669"/>
    <property type="project" value="TreeGrafter"/>
</dbReference>
<dbReference type="AlphaFoldDB" id="A0A7M2YY36"/>
<dbReference type="PANTHER" id="PTHR11059:SF0">
    <property type="entry name" value="DNA REPAIR PROTEIN RECN"/>
    <property type="match status" value="1"/>
</dbReference>
<dbReference type="EMBL" id="QQZY01000002">
    <property type="protein sequence ID" value="RDI75065.1"/>
    <property type="molecule type" value="Genomic_DNA"/>
</dbReference>
<dbReference type="GO" id="GO:0006281">
    <property type="term" value="P:DNA repair"/>
    <property type="evidence" value="ECO:0007669"/>
    <property type="project" value="UniProtKB-KW"/>
</dbReference>
<evidence type="ECO:0000256" key="9">
    <source>
        <dbReference type="PIRNR" id="PIRNR003128"/>
    </source>
</evidence>
<evidence type="ECO:0000256" key="5">
    <source>
        <dbReference type="ARBA" id="ARBA00022763"/>
    </source>
</evidence>
<keyword evidence="10" id="KW-0175">Coiled coil</keyword>
<evidence type="ECO:0000313" key="12">
    <source>
        <dbReference type="EMBL" id="RDI75065.1"/>
    </source>
</evidence>
<sequence>MLRRLRIENLVLIREADLELAAGLNVLTGETGAGKTIFAQAIGLLLGTRGDTSAVGPHGTEAYVEAELDVPDGFFDDDDISVIAELRPEDERGLVLARRVFADGRTRAYAWGRALGREELARAAERLIAMSGQFEQRRLARPAFQLDALDAFCGPGQLERRRALRAAWRSLAAARRAHEALALDAGAAQTRLAELRALVAATESFQPGEEESLRAERERMRHLAEIAEGAAAAVQAIAPDEGEGASALTAAAERALAPLERLAPELGAAAEELRDLALRLREVGSDLHRYLASLEADPARVEAVEERLDLIAEARRRFGAHTFDDLLAQRDGARDELEDVSAAGDPLAAAAAEVESVRAVVDDLVRDLREARRDRAAAFAERVAAELRGVGMGDGEFRVELREREPGPTGADEAVFLIRPNPGLPFGPVAETASGGELSRVALALAAVAGGETLVFDEIDAGIGGVSAHRVAETLARLAGRAQVITITHLPQIAQVAERHFVVEKVPGEPTLTRIERLADDERRAELERMLGGEAFLAAVAGDAQA</sequence>
<proteinExistence type="inferred from homology"/>
<organism evidence="12 13">
    <name type="scientific">Gaiella occulta</name>
    <dbReference type="NCBI Taxonomy" id="1002870"/>
    <lineage>
        <taxon>Bacteria</taxon>
        <taxon>Bacillati</taxon>
        <taxon>Actinomycetota</taxon>
        <taxon>Thermoleophilia</taxon>
        <taxon>Gaiellales</taxon>
        <taxon>Gaiellaceae</taxon>
        <taxon>Gaiella</taxon>
    </lineage>
</organism>
<reference evidence="12 13" key="1">
    <citation type="submission" date="2018-07" db="EMBL/GenBank/DDBJ databases">
        <title>High-quality-draft genome sequence of Gaiella occulta.</title>
        <authorList>
            <person name="Severino R."/>
            <person name="Froufe H.J.C."/>
            <person name="Rainey F.A."/>
            <person name="Barroso C."/>
            <person name="Albuquerque L."/>
            <person name="Lobo-Da-Cunha A."/>
            <person name="Da Costa M.S."/>
            <person name="Egas C."/>
        </authorList>
    </citation>
    <scope>NUCLEOTIDE SEQUENCE [LARGE SCALE GENOMIC DNA]</scope>
    <source>
        <strain evidence="12 13">F2-233</strain>
    </source>
</reference>
<dbReference type="SMART" id="SM00382">
    <property type="entry name" value="AAA"/>
    <property type="match status" value="1"/>
</dbReference>
<keyword evidence="6" id="KW-0067">ATP-binding</keyword>
<dbReference type="GO" id="GO:0009432">
    <property type="term" value="P:SOS response"/>
    <property type="evidence" value="ECO:0007669"/>
    <property type="project" value="TreeGrafter"/>
</dbReference>
<evidence type="ECO:0000256" key="3">
    <source>
        <dbReference type="ARBA" id="ARBA00021315"/>
    </source>
</evidence>
<dbReference type="GO" id="GO:0005524">
    <property type="term" value="F:ATP binding"/>
    <property type="evidence" value="ECO:0007669"/>
    <property type="project" value="UniProtKB-KW"/>
</dbReference>
<evidence type="ECO:0000256" key="1">
    <source>
        <dbReference type="ARBA" id="ARBA00003618"/>
    </source>
</evidence>
<evidence type="ECO:0000256" key="7">
    <source>
        <dbReference type="ARBA" id="ARBA00023204"/>
    </source>
</evidence>
<evidence type="ECO:0000256" key="6">
    <source>
        <dbReference type="ARBA" id="ARBA00022840"/>
    </source>
</evidence>
<dbReference type="Proteomes" id="UP000254134">
    <property type="component" value="Unassembled WGS sequence"/>
</dbReference>
<dbReference type="InterPro" id="IPR003395">
    <property type="entry name" value="RecF/RecN/SMC_N"/>
</dbReference>
<keyword evidence="4" id="KW-0547">Nucleotide-binding</keyword>
<evidence type="ECO:0000256" key="4">
    <source>
        <dbReference type="ARBA" id="ARBA00022741"/>
    </source>
</evidence>
<dbReference type="Pfam" id="PF02463">
    <property type="entry name" value="SMC_N"/>
    <property type="match status" value="1"/>
</dbReference>
<evidence type="ECO:0000256" key="8">
    <source>
        <dbReference type="ARBA" id="ARBA00033408"/>
    </source>
</evidence>
<comment type="function">
    <text evidence="1 9">May be involved in recombinational repair of damaged DNA.</text>
</comment>
<dbReference type="InterPro" id="IPR003593">
    <property type="entry name" value="AAA+_ATPase"/>
</dbReference>
<gene>
    <name evidence="12" type="ORF">Gocc_0863</name>
</gene>
<comment type="similarity">
    <text evidence="2 9">Belongs to the RecN family.</text>
</comment>
<evidence type="ECO:0000259" key="11">
    <source>
        <dbReference type="SMART" id="SM00382"/>
    </source>
</evidence>
<dbReference type="RefSeq" id="WP_181813358.1">
    <property type="nucleotide sequence ID" value="NZ_QQZY01000002.1"/>
</dbReference>
<comment type="caution">
    <text evidence="12">The sequence shown here is derived from an EMBL/GenBank/DDBJ whole genome shotgun (WGS) entry which is preliminary data.</text>
</comment>
<dbReference type="InterPro" id="IPR004604">
    <property type="entry name" value="DNA_recomb/repair_RecN"/>
</dbReference>
<evidence type="ECO:0000313" key="13">
    <source>
        <dbReference type="Proteomes" id="UP000254134"/>
    </source>
</evidence>
<dbReference type="PANTHER" id="PTHR11059">
    <property type="entry name" value="DNA REPAIR PROTEIN RECN"/>
    <property type="match status" value="1"/>
</dbReference>
<dbReference type="Gene3D" id="3.40.50.300">
    <property type="entry name" value="P-loop containing nucleotide triphosphate hydrolases"/>
    <property type="match status" value="2"/>
</dbReference>
<dbReference type="GO" id="GO:0006310">
    <property type="term" value="P:DNA recombination"/>
    <property type="evidence" value="ECO:0007669"/>
    <property type="project" value="InterPro"/>
</dbReference>
<keyword evidence="7 9" id="KW-0234">DNA repair</keyword>
<dbReference type="PIRSF" id="PIRSF003128">
    <property type="entry name" value="RecN"/>
    <property type="match status" value="1"/>
</dbReference>
<reference evidence="13" key="2">
    <citation type="journal article" date="2019" name="MicrobiologyOpen">
        <title>High-quality draft genome sequence of Gaiella occulta isolated from a 150 meter deep mineral water borehole and comparison with the genome sequences of other deep-branching lineages of the phylum Actinobacteria.</title>
        <authorList>
            <person name="Severino R."/>
            <person name="Froufe H.J.C."/>
            <person name="Barroso C."/>
            <person name="Albuquerque L."/>
            <person name="Lobo-da-Cunha A."/>
            <person name="da Costa M.S."/>
            <person name="Egas C."/>
        </authorList>
    </citation>
    <scope>NUCLEOTIDE SEQUENCE [LARGE SCALE GENOMIC DNA]</scope>
    <source>
        <strain evidence="13">F2-233</strain>
    </source>
</reference>
<evidence type="ECO:0000256" key="10">
    <source>
        <dbReference type="SAM" id="Coils"/>
    </source>
</evidence>
<keyword evidence="5 9" id="KW-0227">DNA damage</keyword>
<name>A0A7M2YY36_9ACTN</name>
<feature type="domain" description="AAA+ ATPase" evidence="11">
    <location>
        <begin position="22"/>
        <end position="507"/>
    </location>
</feature>
<keyword evidence="13" id="KW-1185">Reference proteome</keyword>